<evidence type="ECO:0000256" key="5">
    <source>
        <dbReference type="ARBA" id="ARBA00023136"/>
    </source>
</evidence>
<dbReference type="PRINTS" id="PR00261">
    <property type="entry name" value="LDLRECEPTOR"/>
</dbReference>
<evidence type="ECO:0000256" key="8">
    <source>
        <dbReference type="SAM" id="MobiDB-lite"/>
    </source>
</evidence>
<dbReference type="EMBL" id="KZ149893">
    <property type="protein sequence ID" value="PZC78948.1"/>
    <property type="molecule type" value="Genomic_DNA"/>
</dbReference>
<evidence type="ECO:0000256" key="1">
    <source>
        <dbReference type="ARBA" id="ARBA00004167"/>
    </source>
</evidence>
<feature type="region of interest" description="Disordered" evidence="8">
    <location>
        <begin position="172"/>
        <end position="207"/>
    </location>
</feature>
<dbReference type="GO" id="GO:0016192">
    <property type="term" value="P:vesicle-mediated transport"/>
    <property type="evidence" value="ECO:0007669"/>
    <property type="project" value="UniProtKB-ARBA"/>
</dbReference>
<keyword evidence="10" id="KW-1185">Reference proteome</keyword>
<organism evidence="9 10">
    <name type="scientific">Helicoverpa armigera</name>
    <name type="common">Cotton bollworm</name>
    <name type="synonym">Heliothis armigera</name>
    <dbReference type="NCBI Taxonomy" id="29058"/>
    <lineage>
        <taxon>Eukaryota</taxon>
        <taxon>Metazoa</taxon>
        <taxon>Ecdysozoa</taxon>
        <taxon>Arthropoda</taxon>
        <taxon>Hexapoda</taxon>
        <taxon>Insecta</taxon>
        <taxon>Pterygota</taxon>
        <taxon>Neoptera</taxon>
        <taxon>Endopterygota</taxon>
        <taxon>Lepidoptera</taxon>
        <taxon>Glossata</taxon>
        <taxon>Ditrysia</taxon>
        <taxon>Noctuoidea</taxon>
        <taxon>Noctuidae</taxon>
        <taxon>Heliothinae</taxon>
        <taxon>Helicoverpa</taxon>
    </lineage>
</organism>
<proteinExistence type="predicted"/>
<dbReference type="SMART" id="SM00192">
    <property type="entry name" value="LDLa"/>
    <property type="match status" value="3"/>
</dbReference>
<dbReference type="Proteomes" id="UP000249218">
    <property type="component" value="Unassembled WGS sequence"/>
</dbReference>
<evidence type="ECO:0000313" key="10">
    <source>
        <dbReference type="Proteomes" id="UP000249218"/>
    </source>
</evidence>
<keyword evidence="4" id="KW-1133">Transmembrane helix</keyword>
<reference evidence="9 10" key="1">
    <citation type="journal article" date="2017" name="BMC Biol.">
        <title>Genomic innovations, transcriptional plasticity and gene loss underlying the evolution and divergence of two highly polyphagous and invasive Helicoverpa pest species.</title>
        <authorList>
            <person name="Pearce S.L."/>
            <person name="Clarke D.F."/>
            <person name="East P.D."/>
            <person name="Elfekih S."/>
            <person name="Gordon K.H."/>
            <person name="Jermiin L.S."/>
            <person name="McGaughran A."/>
            <person name="Oakeshott J.G."/>
            <person name="Papanikolaou A."/>
            <person name="Perera O.P."/>
            <person name="Rane R.V."/>
            <person name="Richards S."/>
            <person name="Tay W.T."/>
            <person name="Walsh T.K."/>
            <person name="Anderson A."/>
            <person name="Anderson C.J."/>
            <person name="Asgari S."/>
            <person name="Board P.G."/>
            <person name="Bretschneider A."/>
            <person name="Campbell P.M."/>
            <person name="Chertemps T."/>
            <person name="Christeller J.T."/>
            <person name="Coppin C.W."/>
            <person name="Downes S.J."/>
            <person name="Duan G."/>
            <person name="Farnsworth C.A."/>
            <person name="Good R.T."/>
            <person name="Han L.B."/>
            <person name="Han Y.C."/>
            <person name="Hatje K."/>
            <person name="Horne I."/>
            <person name="Huang Y.P."/>
            <person name="Hughes D.S."/>
            <person name="Jacquin-Joly E."/>
            <person name="James W."/>
            <person name="Jhangiani S."/>
            <person name="Kollmar M."/>
            <person name="Kuwar S.S."/>
            <person name="Li S."/>
            <person name="Liu N.Y."/>
            <person name="Maibeche M.T."/>
            <person name="Miller J.R."/>
            <person name="Montagne N."/>
            <person name="Perry T."/>
            <person name="Qu J."/>
            <person name="Song S.V."/>
            <person name="Sutton G.G."/>
            <person name="Vogel H."/>
            <person name="Walenz B.P."/>
            <person name="Xu W."/>
            <person name="Zhang H.J."/>
            <person name="Zou Z."/>
            <person name="Batterham P."/>
            <person name="Edwards O.R."/>
            <person name="Feyereisen R."/>
            <person name="Gibbs R.A."/>
            <person name="Heckel D.G."/>
            <person name="McGrath A."/>
            <person name="Robin C."/>
            <person name="Scherer S.E."/>
            <person name="Worley K.C."/>
            <person name="Wu Y.D."/>
        </authorList>
    </citation>
    <scope>NUCLEOTIDE SEQUENCE [LARGE SCALE GENOMIC DNA]</scope>
    <source>
        <strain evidence="9">Harm_GR_Male_#8</strain>
        <tissue evidence="9">Whole organism</tissue>
    </source>
</reference>
<sequence length="776" mass="87018">MKKVSNITLTALAKADPEKKETVLHQIEQKLRKSARNMGSGANKYVKFIMNEFESKASEAPKAPKRIPDVIRKSINVRMDEKPKASVVIDSSLKKEIIADIAKKIQTLAKIHMKDAKTAISKKKVIEKIKNRIMNAAQSKHAQLHQKHDELKAYSSLIAQGVELSMQKLLAQDSGRSGRRMDSQEDLKQPSEELGTEDSKQKNNTDLENEILKKTMVAINIEEINKFKNLISESFNETSIDPRCDEILEDTCLSIQAFHRIPCGQGKSIPIENLCNGVVDCKDNVDEVNCTRQAMEKVKKATTVMSEIASSPHRQCFPSTDGGLFAAQNQILRDVLQNQMEFLEKHLNVTLQETRKNPTDDIFIKKAVTDVGTILSTLSYALDGSICAHRVDPDNPDDTAARKYNVIELDELEEEPTAPNWSPKSCTCKGQFCKDPSCEDPCKRICWQRYSLNHWSCQATNSATSVSLDVICDGKLDCFDQSDESYCATDANGLKFEALKKYSTLLDLLTLKSKSYEFVKSRNKLVAMHALVRQLQKHTIKTNVNREVVKTLRDEAFTMLVSIYDDVLEAGNLGGLEDYYIILMSISELLVDALKRSNIGNEILIPADGCYCRDGLCALRRCSKNCVQACLAEPSLTQYSCGYKNISVPIDAICNGKENCPNGRDEKDCKKDVCRGHHLVVLRHNIQHVGVKHRSSVLGEVLDSWKEKVSAALFVAEATQRPNRTSMVEIMRRVLHDLVMAFASMEDSRKAHSEVALKEFIAIANIVMQTLKTCVY</sequence>
<dbReference type="Gene3D" id="4.10.400.10">
    <property type="entry name" value="Low-density Lipoprotein Receptor"/>
    <property type="match status" value="3"/>
</dbReference>
<evidence type="ECO:0000256" key="3">
    <source>
        <dbReference type="ARBA" id="ARBA00022737"/>
    </source>
</evidence>
<evidence type="ECO:0000256" key="2">
    <source>
        <dbReference type="ARBA" id="ARBA00022692"/>
    </source>
</evidence>
<gene>
    <name evidence="9" type="primary">HaOG217038</name>
    <name evidence="9" type="ORF">B5X24_HaOG217038</name>
</gene>
<protein>
    <submittedName>
        <fullName evidence="9">Uncharacterized protein</fullName>
    </submittedName>
</protein>
<keyword evidence="3" id="KW-0677">Repeat</keyword>
<feature type="disulfide bond" evidence="7">
    <location>
        <begin position="275"/>
        <end position="290"/>
    </location>
</feature>
<feature type="disulfide bond" evidence="7">
    <location>
        <begin position="263"/>
        <end position="281"/>
    </location>
</feature>
<evidence type="ECO:0000256" key="4">
    <source>
        <dbReference type="ARBA" id="ARBA00022989"/>
    </source>
</evidence>
<dbReference type="InterPro" id="IPR050685">
    <property type="entry name" value="LDLR"/>
</dbReference>
<evidence type="ECO:0000256" key="7">
    <source>
        <dbReference type="PROSITE-ProRule" id="PRU00124"/>
    </source>
</evidence>
<dbReference type="PANTHER" id="PTHR24270:SF62">
    <property type="entry name" value="LOW-DENSITY LIPOPROTEIN RECEPTOR-RELATED PROTEIN 2"/>
    <property type="match status" value="1"/>
</dbReference>
<keyword evidence="2" id="KW-0812">Transmembrane</keyword>
<dbReference type="PANTHER" id="PTHR24270">
    <property type="entry name" value="LOW-DENSITY LIPOPROTEIN RECEPTOR-RELATED"/>
    <property type="match status" value="1"/>
</dbReference>
<comment type="subcellular location">
    <subcellularLocation>
        <location evidence="1">Membrane</location>
        <topology evidence="1">Single-pass membrane protein</topology>
    </subcellularLocation>
</comment>
<dbReference type="InterPro" id="IPR002172">
    <property type="entry name" value="LDrepeatLR_classA_rpt"/>
</dbReference>
<keyword evidence="5" id="KW-0472">Membrane</keyword>
<dbReference type="OrthoDB" id="1925699at2759"/>
<dbReference type="InterPro" id="IPR036055">
    <property type="entry name" value="LDL_receptor-like_sf"/>
</dbReference>
<dbReference type="CDD" id="cd00112">
    <property type="entry name" value="LDLa"/>
    <property type="match status" value="3"/>
</dbReference>
<dbReference type="PROSITE" id="PS50068">
    <property type="entry name" value="LDLRA_2"/>
    <property type="match status" value="2"/>
</dbReference>
<comment type="caution">
    <text evidence="7">Lacks conserved residue(s) required for the propagation of feature annotation.</text>
</comment>
<name>A0A2W1BV72_HELAM</name>
<dbReference type="GO" id="GO:0005886">
    <property type="term" value="C:plasma membrane"/>
    <property type="evidence" value="ECO:0007669"/>
    <property type="project" value="TreeGrafter"/>
</dbReference>
<dbReference type="AlphaFoldDB" id="A0A2W1BV72"/>
<dbReference type="SUPFAM" id="SSF57424">
    <property type="entry name" value="LDL receptor-like module"/>
    <property type="match status" value="1"/>
</dbReference>
<feature type="compositionally biased region" description="Basic and acidic residues" evidence="8">
    <location>
        <begin position="179"/>
        <end position="207"/>
    </location>
</feature>
<feature type="disulfide bond" evidence="7">
    <location>
        <begin position="654"/>
        <end position="669"/>
    </location>
</feature>
<evidence type="ECO:0000313" key="9">
    <source>
        <dbReference type="EMBL" id="PZC78948.1"/>
    </source>
</evidence>
<keyword evidence="6 7" id="KW-1015">Disulfide bond</keyword>
<evidence type="ECO:0000256" key="6">
    <source>
        <dbReference type="ARBA" id="ARBA00023157"/>
    </source>
</evidence>
<dbReference type="Pfam" id="PF00057">
    <property type="entry name" value="Ldl_recept_a"/>
    <property type="match status" value="1"/>
</dbReference>
<accession>A0A2W1BV72</accession>